<proteinExistence type="predicted"/>
<feature type="compositionally biased region" description="Polar residues" evidence="1">
    <location>
        <begin position="56"/>
        <end position="65"/>
    </location>
</feature>
<dbReference type="NCBIfam" id="TIGR01549">
    <property type="entry name" value="HAD-SF-IA-v1"/>
    <property type="match status" value="1"/>
</dbReference>
<dbReference type="SFLD" id="SFLDG01135">
    <property type="entry name" value="C1.5.6:_HAD__Beta-PGM__Phospha"/>
    <property type="match status" value="1"/>
</dbReference>
<dbReference type="AlphaFoldDB" id="A0A3N0IL61"/>
<gene>
    <name evidence="2" type="ORF">DMP05_01360</name>
</gene>
<dbReference type="InterPro" id="IPR023198">
    <property type="entry name" value="PGP-like_dom2"/>
</dbReference>
<reference evidence="3" key="1">
    <citation type="submission" date="2018-05" db="EMBL/GenBank/DDBJ databases">
        <title>Genome Sequencing of selected type strains of the family Eggerthellaceae.</title>
        <authorList>
            <person name="Danylec N."/>
            <person name="Stoll D.A."/>
            <person name="Doetsch A."/>
            <person name="Huch M."/>
        </authorList>
    </citation>
    <scope>NUCLEOTIDE SEQUENCE [LARGE SCALE GENOMIC DNA]</scope>
    <source>
        <strain evidence="3">DSM 22006</strain>
    </source>
</reference>
<sequence>MANPHDQLAPLEQTSLKGARTNWHSLKQANEHARRPTPFSNERPVPPSMPTPFRKTPTTRASNATGILRGGQNLRGTAAPTRKDPTMELLRTHEPLEAFVFDMDGTLLDSLPDLVDVTNETLTHFGYPTHTTEEILAMIGNGLRSLILQALPQDLNDNATEAALAWWKARYDEVGNQKTTVYDGMLDTLAELKARGMKLAVLSNKYDGGVQILTKHYFADLMDFALGDGPVPRKPDPKGLTLVAKTLDVPIERVAYVGDSDVDMQVANNAGAFPIGAKWGYQTLDHLTNNNPGALIDAPAELLKFAE</sequence>
<dbReference type="SUPFAM" id="SSF56784">
    <property type="entry name" value="HAD-like"/>
    <property type="match status" value="1"/>
</dbReference>
<dbReference type="InterPro" id="IPR023214">
    <property type="entry name" value="HAD_sf"/>
</dbReference>
<organism evidence="2 3">
    <name type="scientific">Slackia isoflavoniconvertens</name>
    <dbReference type="NCBI Taxonomy" id="572010"/>
    <lineage>
        <taxon>Bacteria</taxon>
        <taxon>Bacillati</taxon>
        <taxon>Actinomycetota</taxon>
        <taxon>Coriobacteriia</taxon>
        <taxon>Eggerthellales</taxon>
        <taxon>Eggerthellaceae</taxon>
        <taxon>Slackia</taxon>
    </lineage>
</organism>
<dbReference type="InterPro" id="IPR036412">
    <property type="entry name" value="HAD-like_sf"/>
</dbReference>
<dbReference type="Gene3D" id="3.40.50.1000">
    <property type="entry name" value="HAD superfamily/HAD-like"/>
    <property type="match status" value="1"/>
</dbReference>
<protein>
    <recommendedName>
        <fullName evidence="4">HAD family hydrolase</fullName>
    </recommendedName>
</protein>
<dbReference type="PANTHER" id="PTHR43434">
    <property type="entry name" value="PHOSPHOGLYCOLATE PHOSPHATASE"/>
    <property type="match status" value="1"/>
</dbReference>
<dbReference type="Gene3D" id="1.10.150.240">
    <property type="entry name" value="Putative phosphatase, domain 2"/>
    <property type="match status" value="1"/>
</dbReference>
<dbReference type="PRINTS" id="PR00413">
    <property type="entry name" value="HADHALOGNASE"/>
</dbReference>
<dbReference type="PANTHER" id="PTHR43434:SF1">
    <property type="entry name" value="PHOSPHOGLYCOLATE PHOSPHATASE"/>
    <property type="match status" value="1"/>
</dbReference>
<dbReference type="InterPro" id="IPR041492">
    <property type="entry name" value="HAD_2"/>
</dbReference>
<dbReference type="GO" id="GO:0008967">
    <property type="term" value="F:phosphoglycolate phosphatase activity"/>
    <property type="evidence" value="ECO:0007669"/>
    <property type="project" value="TreeGrafter"/>
</dbReference>
<name>A0A3N0IL61_9ACTN</name>
<dbReference type="Pfam" id="PF13419">
    <property type="entry name" value="HAD_2"/>
    <property type="match status" value="1"/>
</dbReference>
<dbReference type="EMBL" id="QIBZ01000002">
    <property type="protein sequence ID" value="RNM37032.1"/>
    <property type="molecule type" value="Genomic_DNA"/>
</dbReference>
<evidence type="ECO:0000256" key="1">
    <source>
        <dbReference type="SAM" id="MobiDB-lite"/>
    </source>
</evidence>
<evidence type="ECO:0008006" key="4">
    <source>
        <dbReference type="Google" id="ProtNLM"/>
    </source>
</evidence>
<feature type="region of interest" description="Disordered" evidence="1">
    <location>
        <begin position="28"/>
        <end position="81"/>
    </location>
</feature>
<accession>A0A3N0IL61</accession>
<dbReference type="InterPro" id="IPR050155">
    <property type="entry name" value="HAD-like_hydrolase_sf"/>
</dbReference>
<comment type="caution">
    <text evidence="2">The sequence shown here is derived from an EMBL/GenBank/DDBJ whole genome shotgun (WGS) entry which is preliminary data.</text>
</comment>
<dbReference type="Proteomes" id="UP000271472">
    <property type="component" value="Unassembled WGS sequence"/>
</dbReference>
<evidence type="ECO:0000313" key="2">
    <source>
        <dbReference type="EMBL" id="RNM37032.1"/>
    </source>
</evidence>
<dbReference type="InterPro" id="IPR006439">
    <property type="entry name" value="HAD-SF_hydro_IA"/>
</dbReference>
<dbReference type="GO" id="GO:0006281">
    <property type="term" value="P:DNA repair"/>
    <property type="evidence" value="ECO:0007669"/>
    <property type="project" value="TreeGrafter"/>
</dbReference>
<dbReference type="GO" id="GO:0005829">
    <property type="term" value="C:cytosol"/>
    <property type="evidence" value="ECO:0007669"/>
    <property type="project" value="TreeGrafter"/>
</dbReference>
<dbReference type="SFLD" id="SFLDG01129">
    <property type="entry name" value="C1.5:_HAD__Beta-PGM__Phosphata"/>
    <property type="match status" value="1"/>
</dbReference>
<dbReference type="SFLD" id="SFLDS00003">
    <property type="entry name" value="Haloacid_Dehalogenase"/>
    <property type="match status" value="1"/>
</dbReference>
<evidence type="ECO:0000313" key="3">
    <source>
        <dbReference type="Proteomes" id="UP000271472"/>
    </source>
</evidence>
<keyword evidence="3" id="KW-1185">Reference proteome</keyword>